<name>A0A6M3XG27_9ZZZZ</name>
<sequence>MAEQQNQVKRKLNVHRLVTFILLFIAMMLGAILAGLIPPDPWGILAGLVFVGFLGFIGFLIEWSGMGKYFGGGSE</sequence>
<keyword evidence="1" id="KW-0812">Transmembrane</keyword>
<dbReference type="AlphaFoldDB" id="A0A6M3XG27"/>
<proteinExistence type="predicted"/>
<keyword evidence="1" id="KW-1133">Transmembrane helix</keyword>
<protein>
    <submittedName>
        <fullName evidence="2">Uncharacterized protein</fullName>
    </submittedName>
</protein>
<dbReference type="EMBL" id="MT144660">
    <property type="protein sequence ID" value="QJH96731.1"/>
    <property type="molecule type" value="Genomic_DNA"/>
</dbReference>
<gene>
    <name evidence="2" type="ORF">TM448B00799_0005</name>
</gene>
<reference evidence="2" key="1">
    <citation type="submission" date="2020-03" db="EMBL/GenBank/DDBJ databases">
        <title>The deep terrestrial virosphere.</title>
        <authorList>
            <person name="Holmfeldt K."/>
            <person name="Nilsson E."/>
            <person name="Simone D."/>
            <person name="Lopez-Fernandez M."/>
            <person name="Wu X."/>
            <person name="de Brujin I."/>
            <person name="Lundin D."/>
            <person name="Andersson A."/>
            <person name="Bertilsson S."/>
            <person name="Dopson M."/>
        </authorList>
    </citation>
    <scope>NUCLEOTIDE SEQUENCE</scope>
    <source>
        <strain evidence="2">TM448B00799</strain>
    </source>
</reference>
<organism evidence="2">
    <name type="scientific">viral metagenome</name>
    <dbReference type="NCBI Taxonomy" id="1070528"/>
    <lineage>
        <taxon>unclassified sequences</taxon>
        <taxon>metagenomes</taxon>
        <taxon>organismal metagenomes</taxon>
    </lineage>
</organism>
<evidence type="ECO:0000313" key="2">
    <source>
        <dbReference type="EMBL" id="QJH96731.1"/>
    </source>
</evidence>
<accession>A0A6M3XG27</accession>
<keyword evidence="1" id="KW-0472">Membrane</keyword>
<feature type="transmembrane region" description="Helical" evidence="1">
    <location>
        <begin position="42"/>
        <end position="61"/>
    </location>
</feature>
<evidence type="ECO:0000256" key="1">
    <source>
        <dbReference type="SAM" id="Phobius"/>
    </source>
</evidence>
<feature type="transmembrane region" description="Helical" evidence="1">
    <location>
        <begin position="17"/>
        <end position="36"/>
    </location>
</feature>